<proteinExistence type="predicted"/>
<evidence type="ECO:0000256" key="3">
    <source>
        <dbReference type="PROSITE-ProRule" id="PRU00104"/>
    </source>
</evidence>
<evidence type="ECO:0000259" key="4">
    <source>
        <dbReference type="PROSITE" id="PS50237"/>
    </source>
</evidence>
<dbReference type="SMART" id="SM00119">
    <property type="entry name" value="HECTc"/>
    <property type="match status" value="1"/>
</dbReference>
<name>A0A7K9XL76_9GRUI</name>
<evidence type="ECO:0000256" key="1">
    <source>
        <dbReference type="ARBA" id="ARBA00022679"/>
    </source>
</evidence>
<evidence type="ECO:0000313" key="6">
    <source>
        <dbReference type="Proteomes" id="UP000587472"/>
    </source>
</evidence>
<sequence length="435" mass="48924">MKPFLLLSKHSTALITHCLQSSETNPPQTPPKLYINRHLAREHRANPALDPSCRNAVFTQVRPCHALRQVPAGWGAAGSLEGGGCMGLLLPCRWPLSYSQWWECDFITEGIIDNGGGFRDSLSDVSEELCPSSGDVPVPLPFFVRTSNQQRNSGSDARDLYVPNPSCKDFPKYEWIGQLVGAALRSREFLILALPALVWKQLAGEEVSWSTDFAAVDSELVKLLEVLEGVDREAFEFMFGRELTYTTVLSDQRVVELIPNGSSTVVRYEDRKEFIRLVQKARLEESKEQIAAMRAGLLRVVPQPVLDLLTWQQLEKKVCGDPEITVAELRRFITFEDFPSDDSRIQNFLEALNNFTSEDLSRFLKFVTGRSRLPVQITVYPESANSSAVDLMPQASTCSCSFYLPNYSSAKACEELLRYAVYNCMSIDTDRNAWD</sequence>
<dbReference type="Pfam" id="PF00632">
    <property type="entry name" value="HECT"/>
    <property type="match status" value="1"/>
</dbReference>
<organism evidence="5 6">
    <name type="scientific">Psophia crepitans</name>
    <name type="common">common trumpeter</name>
    <dbReference type="NCBI Taxonomy" id="54359"/>
    <lineage>
        <taxon>Eukaryota</taxon>
        <taxon>Metazoa</taxon>
        <taxon>Chordata</taxon>
        <taxon>Craniata</taxon>
        <taxon>Vertebrata</taxon>
        <taxon>Euteleostomi</taxon>
        <taxon>Archelosauria</taxon>
        <taxon>Archosauria</taxon>
        <taxon>Dinosauria</taxon>
        <taxon>Saurischia</taxon>
        <taxon>Theropoda</taxon>
        <taxon>Coelurosauria</taxon>
        <taxon>Aves</taxon>
        <taxon>Neognathae</taxon>
        <taxon>Neoaves</taxon>
        <taxon>Gruiformes</taxon>
        <taxon>Psophiidae</taxon>
        <taxon>Psophia</taxon>
    </lineage>
</organism>
<reference evidence="5 6" key="1">
    <citation type="submission" date="2019-09" db="EMBL/GenBank/DDBJ databases">
        <title>Bird 10,000 Genomes (B10K) Project - Family phase.</title>
        <authorList>
            <person name="Zhang G."/>
        </authorList>
    </citation>
    <scope>NUCLEOTIDE SEQUENCE [LARGE SCALE GENOMIC DNA]</scope>
    <source>
        <strain evidence="5">B10K-DU-001-60</strain>
        <tissue evidence="5">Muscle</tissue>
    </source>
</reference>
<dbReference type="EMBL" id="VWZZ01005311">
    <property type="protein sequence ID" value="NXI97748.1"/>
    <property type="molecule type" value="Genomic_DNA"/>
</dbReference>
<dbReference type="Gene3D" id="3.30.2410.10">
    <property type="entry name" value="Hect, E3 ligase catalytic domain"/>
    <property type="match status" value="1"/>
</dbReference>
<dbReference type="GO" id="GO:0016874">
    <property type="term" value="F:ligase activity"/>
    <property type="evidence" value="ECO:0007669"/>
    <property type="project" value="UniProtKB-KW"/>
</dbReference>
<dbReference type="Gene3D" id="3.90.1750.10">
    <property type="entry name" value="Hect, E3 ligase catalytic domains"/>
    <property type="match status" value="1"/>
</dbReference>
<dbReference type="InterPro" id="IPR000569">
    <property type="entry name" value="HECT_dom"/>
</dbReference>
<protein>
    <submittedName>
        <fullName evidence="5">HECD3 ligase</fullName>
    </submittedName>
</protein>
<dbReference type="PROSITE" id="PS50237">
    <property type="entry name" value="HECT"/>
    <property type="match status" value="1"/>
</dbReference>
<dbReference type="InterPro" id="IPR035983">
    <property type="entry name" value="Hect_E3_ubiquitin_ligase"/>
</dbReference>
<feature type="domain" description="HECT" evidence="4">
    <location>
        <begin position="106"/>
        <end position="430"/>
    </location>
</feature>
<dbReference type="PANTHER" id="PTHR46654">
    <property type="entry name" value="E3 UBIQUITIN-PROTEIN LIGASE HECTD3"/>
    <property type="match status" value="1"/>
</dbReference>
<keyword evidence="1" id="KW-0808">Transferase</keyword>
<keyword evidence="2 3" id="KW-0833">Ubl conjugation pathway</keyword>
<feature type="non-terminal residue" evidence="5">
    <location>
        <position position="1"/>
    </location>
</feature>
<dbReference type="Proteomes" id="UP000587472">
    <property type="component" value="Unassembled WGS sequence"/>
</dbReference>
<feature type="active site" description="Glycyl thioester intermediate" evidence="3">
    <location>
        <position position="398"/>
    </location>
</feature>
<dbReference type="GO" id="GO:0004842">
    <property type="term" value="F:ubiquitin-protein transferase activity"/>
    <property type="evidence" value="ECO:0007669"/>
    <property type="project" value="InterPro"/>
</dbReference>
<comment type="caution">
    <text evidence="5">The sequence shown here is derived from an EMBL/GenBank/DDBJ whole genome shotgun (WGS) entry which is preliminary data.</text>
</comment>
<accession>A0A7K9XL76</accession>
<dbReference type="InterPro" id="IPR042469">
    <property type="entry name" value="HECTD3"/>
</dbReference>
<dbReference type="GO" id="GO:0043161">
    <property type="term" value="P:proteasome-mediated ubiquitin-dependent protein catabolic process"/>
    <property type="evidence" value="ECO:0007669"/>
    <property type="project" value="TreeGrafter"/>
</dbReference>
<dbReference type="PANTHER" id="PTHR46654:SF1">
    <property type="entry name" value="E3 UBIQUITIN-PROTEIN LIGASE HECTD3"/>
    <property type="match status" value="1"/>
</dbReference>
<feature type="non-terminal residue" evidence="5">
    <location>
        <position position="435"/>
    </location>
</feature>
<evidence type="ECO:0000313" key="5">
    <source>
        <dbReference type="EMBL" id="NXI97748.1"/>
    </source>
</evidence>
<keyword evidence="6" id="KW-1185">Reference proteome</keyword>
<dbReference type="AlphaFoldDB" id="A0A7K9XL76"/>
<dbReference type="Gene3D" id="3.30.2160.10">
    <property type="entry name" value="Hect, E3 ligase catalytic domain"/>
    <property type="match status" value="1"/>
</dbReference>
<keyword evidence="5" id="KW-0436">Ligase</keyword>
<evidence type="ECO:0000256" key="2">
    <source>
        <dbReference type="ARBA" id="ARBA00022786"/>
    </source>
</evidence>
<dbReference type="SUPFAM" id="SSF56204">
    <property type="entry name" value="Hect, E3 ligase catalytic domain"/>
    <property type="match status" value="1"/>
</dbReference>
<gene>
    <name evidence="5" type="primary">Hectd3_0</name>
    <name evidence="5" type="ORF">PSOCRE_R06132</name>
</gene>